<sequence>MQLLTFHIGLMSREMTTYEFIMAQRQRQKEFDQVHGKASLSRKQRQQRWVENNAPCLAVCVVCDDSPAKGASSAKAQAAAVKVTIGSEQRGRAFPRFLSWGSSSPQNVANGMAQPSAPMDERAPCASESDLPHTRVVAAQALPEPQGVVEEAPGQNENQDSNAHAELSSVHIAAASAVQEGYLEATAMQIAGPGCSSVSLASAGTDSEGADIPRGRKLVLAPIGTAPTVSSSVHEPNAVPPIGEGAGQETSLPR</sequence>
<organism evidence="2">
    <name type="scientific">Haptolina ericina</name>
    <dbReference type="NCBI Taxonomy" id="156174"/>
    <lineage>
        <taxon>Eukaryota</taxon>
        <taxon>Haptista</taxon>
        <taxon>Haptophyta</taxon>
        <taxon>Prymnesiophyceae</taxon>
        <taxon>Prymnesiales</taxon>
        <taxon>Prymnesiaceae</taxon>
        <taxon>Haptolina</taxon>
    </lineage>
</organism>
<name>A0A7S3F482_9EUKA</name>
<evidence type="ECO:0000256" key="1">
    <source>
        <dbReference type="SAM" id="MobiDB-lite"/>
    </source>
</evidence>
<dbReference type="AlphaFoldDB" id="A0A7S3F482"/>
<feature type="region of interest" description="Disordered" evidence="1">
    <location>
        <begin position="227"/>
        <end position="254"/>
    </location>
</feature>
<proteinExistence type="predicted"/>
<accession>A0A7S3F482</accession>
<dbReference type="EMBL" id="HBHX01041322">
    <property type="protein sequence ID" value="CAE0122234.1"/>
    <property type="molecule type" value="Transcribed_RNA"/>
</dbReference>
<evidence type="ECO:0000313" key="2">
    <source>
        <dbReference type="EMBL" id="CAE0122234.1"/>
    </source>
</evidence>
<reference evidence="2" key="1">
    <citation type="submission" date="2021-01" db="EMBL/GenBank/DDBJ databases">
        <authorList>
            <person name="Corre E."/>
            <person name="Pelletier E."/>
            <person name="Niang G."/>
            <person name="Scheremetjew M."/>
            <person name="Finn R."/>
            <person name="Kale V."/>
            <person name="Holt S."/>
            <person name="Cochrane G."/>
            <person name="Meng A."/>
            <person name="Brown T."/>
            <person name="Cohen L."/>
        </authorList>
    </citation>
    <scope>NUCLEOTIDE SEQUENCE</scope>
    <source>
        <strain evidence="2">CCMP281</strain>
    </source>
</reference>
<gene>
    <name evidence="2" type="ORF">HERI1096_LOCUS22935</name>
</gene>
<protein>
    <submittedName>
        <fullName evidence="2">Uncharacterized protein</fullName>
    </submittedName>
</protein>